<reference evidence="1" key="1">
    <citation type="submission" date="2022-03" db="EMBL/GenBank/DDBJ databases">
        <authorList>
            <person name="Martin H S."/>
        </authorList>
    </citation>
    <scope>NUCLEOTIDE SEQUENCE</scope>
</reference>
<organism evidence="1 2">
    <name type="scientific">Iphiclides podalirius</name>
    <name type="common">scarce swallowtail</name>
    <dbReference type="NCBI Taxonomy" id="110791"/>
    <lineage>
        <taxon>Eukaryota</taxon>
        <taxon>Metazoa</taxon>
        <taxon>Ecdysozoa</taxon>
        <taxon>Arthropoda</taxon>
        <taxon>Hexapoda</taxon>
        <taxon>Insecta</taxon>
        <taxon>Pterygota</taxon>
        <taxon>Neoptera</taxon>
        <taxon>Endopterygota</taxon>
        <taxon>Lepidoptera</taxon>
        <taxon>Glossata</taxon>
        <taxon>Ditrysia</taxon>
        <taxon>Papilionoidea</taxon>
        <taxon>Papilionidae</taxon>
        <taxon>Papilioninae</taxon>
        <taxon>Iphiclides</taxon>
    </lineage>
</organism>
<name>A0ABN8HUL0_9NEOP</name>
<sequence>MFTRKTPIKHDSHSSNYVHKPENLPDTALAAIMPFKKHKDVSDFISFVLEALERNAHWINSLVGKRDGFKCALMTGSGPNRFQIHQVIYPSEGETVSFEIECRDSEDYDKVAIAAILKLTNVEIDRMLKYIKTRLFERTVIREELSKGKLLGISYAVLRPLYDKQYRMMERIVIGSSVKCASPVKRRLVDKSIARNPLKRAKKVA</sequence>
<evidence type="ECO:0008006" key="3">
    <source>
        <dbReference type="Google" id="ProtNLM"/>
    </source>
</evidence>
<dbReference type="Proteomes" id="UP000837857">
    <property type="component" value="Chromosome 13"/>
</dbReference>
<protein>
    <recommendedName>
        <fullName evidence="3">LAGLIDADG homing endonuclease</fullName>
    </recommendedName>
</protein>
<evidence type="ECO:0000313" key="2">
    <source>
        <dbReference type="Proteomes" id="UP000837857"/>
    </source>
</evidence>
<proteinExistence type="predicted"/>
<feature type="non-terminal residue" evidence="1">
    <location>
        <position position="205"/>
    </location>
</feature>
<keyword evidence="2" id="KW-1185">Reference proteome</keyword>
<evidence type="ECO:0000313" key="1">
    <source>
        <dbReference type="EMBL" id="CAH2041594.1"/>
    </source>
</evidence>
<gene>
    <name evidence="1" type="ORF">IPOD504_LOCUS3275</name>
</gene>
<accession>A0ABN8HUL0</accession>
<dbReference type="EMBL" id="OW152825">
    <property type="protein sequence ID" value="CAH2041594.1"/>
    <property type="molecule type" value="Genomic_DNA"/>
</dbReference>